<comment type="caution">
    <text evidence="5">The sequence shown here is derived from an EMBL/GenBank/DDBJ whole genome shotgun (WGS) entry which is preliminary data.</text>
</comment>
<dbReference type="SMART" id="SM00822">
    <property type="entry name" value="PKS_KR"/>
    <property type="match status" value="1"/>
</dbReference>
<dbReference type="Proteomes" id="UP000287766">
    <property type="component" value="Unassembled WGS sequence"/>
</dbReference>
<dbReference type="InterPro" id="IPR057326">
    <property type="entry name" value="KR_dom"/>
</dbReference>
<dbReference type="InterPro" id="IPR002347">
    <property type="entry name" value="SDR_fam"/>
</dbReference>
<dbReference type="EMBL" id="PIPR01000001">
    <property type="protein sequence ID" value="RUO40932.1"/>
    <property type="molecule type" value="Genomic_DNA"/>
</dbReference>
<dbReference type="Pfam" id="PF00106">
    <property type="entry name" value="adh_short"/>
    <property type="match status" value="1"/>
</dbReference>
<dbReference type="RefSeq" id="WP_169929667.1">
    <property type="nucleotide sequence ID" value="NZ_PIPR01000001.1"/>
</dbReference>
<accession>A0A7Z6ZT66</accession>
<evidence type="ECO:0000313" key="5">
    <source>
        <dbReference type="EMBL" id="RUO40932.1"/>
    </source>
</evidence>
<dbReference type="PRINTS" id="PR00081">
    <property type="entry name" value="GDHRDH"/>
</dbReference>
<evidence type="ECO:0000256" key="2">
    <source>
        <dbReference type="ARBA" id="ARBA00023002"/>
    </source>
</evidence>
<dbReference type="InterPro" id="IPR020904">
    <property type="entry name" value="Sc_DH/Rdtase_CS"/>
</dbReference>
<dbReference type="InterPro" id="IPR036291">
    <property type="entry name" value="NAD(P)-bd_dom_sf"/>
</dbReference>
<evidence type="ECO:0000256" key="3">
    <source>
        <dbReference type="RuleBase" id="RU000363"/>
    </source>
</evidence>
<dbReference type="AlphaFoldDB" id="A0A7Z6ZT66"/>
<comment type="similarity">
    <text evidence="1 3">Belongs to the short-chain dehydrogenases/reductases (SDR) family.</text>
</comment>
<organism evidence="5 6">
    <name type="scientific">Pseudidiomarina aestuarii</name>
    <dbReference type="NCBI Taxonomy" id="624146"/>
    <lineage>
        <taxon>Bacteria</taxon>
        <taxon>Pseudomonadati</taxon>
        <taxon>Pseudomonadota</taxon>
        <taxon>Gammaproteobacteria</taxon>
        <taxon>Alteromonadales</taxon>
        <taxon>Idiomarinaceae</taxon>
        <taxon>Pseudidiomarina</taxon>
    </lineage>
</organism>
<evidence type="ECO:0000313" key="6">
    <source>
        <dbReference type="Proteomes" id="UP000287766"/>
    </source>
</evidence>
<dbReference type="GO" id="GO:0016020">
    <property type="term" value="C:membrane"/>
    <property type="evidence" value="ECO:0007669"/>
    <property type="project" value="TreeGrafter"/>
</dbReference>
<dbReference type="SUPFAM" id="SSF51735">
    <property type="entry name" value="NAD(P)-binding Rossmann-fold domains"/>
    <property type="match status" value="1"/>
</dbReference>
<dbReference type="PRINTS" id="PR00080">
    <property type="entry name" value="SDRFAMILY"/>
</dbReference>
<dbReference type="Gene3D" id="3.40.50.720">
    <property type="entry name" value="NAD(P)-binding Rossmann-like Domain"/>
    <property type="match status" value="1"/>
</dbReference>
<sequence>MTPPDSKPIALITGAASGLGLALAQRLSADYSLVLVDINAAALEQHFSDGTAVALHALDLSDRAAVATWLNHQASELPRLDLLINNAGITHRSLATATQLDVIERVLAVDYLAPVQFTQGLLPLLQKSSGKIVNMGSMAGWMPVLGRAGYCAAKSALTQYFETLRAEIADTPVSILMVYPSFVDTPIEHHALDGQGLVAKHPRSMVGNMRSTEWMAERIERAIYSNRQRLFPDRFTYFASLLYRITPSLYLRLMRRRLRVELEHKH</sequence>
<dbReference type="PANTHER" id="PTHR44196">
    <property type="entry name" value="DEHYDROGENASE/REDUCTASE SDR FAMILY MEMBER 7B"/>
    <property type="match status" value="1"/>
</dbReference>
<name>A0A7Z6ZT66_9GAMM</name>
<evidence type="ECO:0000256" key="1">
    <source>
        <dbReference type="ARBA" id="ARBA00006484"/>
    </source>
</evidence>
<reference evidence="6" key="1">
    <citation type="journal article" date="2018" name="Front. Microbiol.">
        <title>Genome-Based Analysis Reveals the Taxonomy and Diversity of the Family Idiomarinaceae.</title>
        <authorList>
            <person name="Liu Y."/>
            <person name="Lai Q."/>
            <person name="Shao Z."/>
        </authorList>
    </citation>
    <scope>NUCLEOTIDE SEQUENCE [LARGE SCALE GENOMIC DNA]</scope>
    <source>
        <strain evidence="6">KYW314</strain>
    </source>
</reference>
<protein>
    <submittedName>
        <fullName evidence="5">Short-chain dehydrogenase</fullName>
    </submittedName>
</protein>
<gene>
    <name evidence="5" type="ORF">CWE22_01665</name>
</gene>
<evidence type="ECO:0000259" key="4">
    <source>
        <dbReference type="SMART" id="SM00822"/>
    </source>
</evidence>
<dbReference type="GO" id="GO:0016491">
    <property type="term" value="F:oxidoreductase activity"/>
    <property type="evidence" value="ECO:0007669"/>
    <property type="project" value="UniProtKB-KW"/>
</dbReference>
<proteinExistence type="inferred from homology"/>
<keyword evidence="2" id="KW-0560">Oxidoreductase</keyword>
<dbReference type="PROSITE" id="PS00061">
    <property type="entry name" value="ADH_SHORT"/>
    <property type="match status" value="1"/>
</dbReference>
<feature type="domain" description="Ketoreductase" evidence="4">
    <location>
        <begin position="8"/>
        <end position="189"/>
    </location>
</feature>
<dbReference type="PANTHER" id="PTHR44196:SF1">
    <property type="entry name" value="DEHYDROGENASE_REDUCTASE SDR FAMILY MEMBER 7B"/>
    <property type="match status" value="1"/>
</dbReference>
<keyword evidence="6" id="KW-1185">Reference proteome</keyword>